<organism evidence="6 7">
    <name type="scientific">Amycolatopsis rhizosphaerae</name>
    <dbReference type="NCBI Taxonomy" id="2053003"/>
    <lineage>
        <taxon>Bacteria</taxon>
        <taxon>Bacillati</taxon>
        <taxon>Actinomycetota</taxon>
        <taxon>Actinomycetes</taxon>
        <taxon>Pseudonocardiales</taxon>
        <taxon>Pseudonocardiaceae</taxon>
        <taxon>Amycolatopsis</taxon>
    </lineage>
</organism>
<dbReference type="InterPro" id="IPR010998">
    <property type="entry name" value="Integrase_recombinase_N"/>
</dbReference>
<keyword evidence="1 3" id="KW-0238">DNA-binding</keyword>
<feature type="domain" description="Core-binding (CB)" evidence="5">
    <location>
        <begin position="76"/>
        <end position="167"/>
    </location>
</feature>
<dbReference type="AlphaFoldDB" id="A0A558CH61"/>
<evidence type="ECO:0000256" key="2">
    <source>
        <dbReference type="ARBA" id="ARBA00023172"/>
    </source>
</evidence>
<keyword evidence="2" id="KW-0233">DNA recombination</keyword>
<dbReference type="GO" id="GO:0015074">
    <property type="term" value="P:DNA integration"/>
    <property type="evidence" value="ECO:0007669"/>
    <property type="project" value="InterPro"/>
</dbReference>
<dbReference type="InterPro" id="IPR044068">
    <property type="entry name" value="CB"/>
</dbReference>
<evidence type="ECO:0000259" key="5">
    <source>
        <dbReference type="PROSITE" id="PS51900"/>
    </source>
</evidence>
<evidence type="ECO:0000256" key="1">
    <source>
        <dbReference type="ARBA" id="ARBA00023125"/>
    </source>
</evidence>
<dbReference type="InterPro" id="IPR011010">
    <property type="entry name" value="DNA_brk_join_enz"/>
</dbReference>
<evidence type="ECO:0000313" key="6">
    <source>
        <dbReference type="EMBL" id="TVT48108.1"/>
    </source>
</evidence>
<dbReference type="PANTHER" id="PTHR30349:SF91">
    <property type="entry name" value="INTA PROTEIN"/>
    <property type="match status" value="1"/>
</dbReference>
<sequence>MAGTPRAPPTRRSSSKITLKDGTVRYRFVIDISRDPKSDKRRQLTKTYDTKKEARAEYAKIKHQTDEGTFVAPDKLTVSDWLDTWLKSATIDVEKATAANYADALLPVRERLGDRRLQQLDEEDIDSLVSWMLTSGRKRGGKVGTGLSARSVQLTLGRLRSALNVAVRRKLVARNVAQYTQIPREARRKAAEAKAKRVPWSADEVKTFVAATREHRLQAPMLLSLLGMRPAEVCGLRWSADVDLVAKTIRVENTRTLVEGEVEEKGPKSEKGKRTLPLPSPVVAALKSLKARQAQEKLVAGSVYLDSGYVLVDEQGAPWKTDKLRRETYKLMAAARVRKVRPYDARHSCLTYLATSGVPDVIVSAWAGHADLSFTKRVYIHPNAEHLKEAADQLDTLLG</sequence>
<dbReference type="PROSITE" id="PS51900">
    <property type="entry name" value="CB"/>
    <property type="match status" value="1"/>
</dbReference>
<dbReference type="EMBL" id="VJWX01000174">
    <property type="protein sequence ID" value="TVT48108.1"/>
    <property type="molecule type" value="Genomic_DNA"/>
</dbReference>
<dbReference type="PANTHER" id="PTHR30349">
    <property type="entry name" value="PHAGE INTEGRASE-RELATED"/>
    <property type="match status" value="1"/>
</dbReference>
<dbReference type="InterPro" id="IPR002104">
    <property type="entry name" value="Integrase_catalytic"/>
</dbReference>
<evidence type="ECO:0000256" key="3">
    <source>
        <dbReference type="PROSITE-ProRule" id="PRU01248"/>
    </source>
</evidence>
<reference evidence="6 7" key="2">
    <citation type="submission" date="2019-08" db="EMBL/GenBank/DDBJ databases">
        <title>Amycolatopsis acidicola sp. nov., isolated from peat swamp forest soil.</title>
        <authorList>
            <person name="Srisuk N."/>
        </authorList>
    </citation>
    <scope>NUCLEOTIDE SEQUENCE [LARGE SCALE GENOMIC DNA]</scope>
    <source>
        <strain evidence="6 7">TBRC 6029</strain>
    </source>
</reference>
<dbReference type="Pfam" id="PF00589">
    <property type="entry name" value="Phage_integrase"/>
    <property type="match status" value="1"/>
</dbReference>
<dbReference type="InterPro" id="IPR013762">
    <property type="entry name" value="Integrase-like_cat_sf"/>
</dbReference>
<dbReference type="Proteomes" id="UP000320011">
    <property type="component" value="Unassembled WGS sequence"/>
</dbReference>
<dbReference type="InterPro" id="IPR050090">
    <property type="entry name" value="Tyrosine_recombinase_XerCD"/>
</dbReference>
<evidence type="ECO:0000313" key="7">
    <source>
        <dbReference type="Proteomes" id="UP000320011"/>
    </source>
</evidence>
<dbReference type="Pfam" id="PF14657">
    <property type="entry name" value="Arm-DNA-bind_4"/>
    <property type="match status" value="1"/>
</dbReference>
<keyword evidence="7" id="KW-1185">Reference proteome</keyword>
<dbReference type="SUPFAM" id="SSF56349">
    <property type="entry name" value="DNA breaking-rejoining enzymes"/>
    <property type="match status" value="1"/>
</dbReference>
<dbReference type="Gene3D" id="1.10.443.10">
    <property type="entry name" value="Intergrase catalytic core"/>
    <property type="match status" value="1"/>
</dbReference>
<dbReference type="GO" id="GO:0006310">
    <property type="term" value="P:DNA recombination"/>
    <property type="evidence" value="ECO:0007669"/>
    <property type="project" value="UniProtKB-KW"/>
</dbReference>
<dbReference type="Gene3D" id="1.10.150.130">
    <property type="match status" value="1"/>
</dbReference>
<proteinExistence type="predicted"/>
<evidence type="ECO:0000259" key="4">
    <source>
        <dbReference type="PROSITE" id="PS51898"/>
    </source>
</evidence>
<accession>A0A558CH61</accession>
<dbReference type="OrthoDB" id="4326943at2"/>
<protein>
    <submittedName>
        <fullName evidence="6">Tyrosine-type recombinase/integrase</fullName>
    </submittedName>
</protein>
<gene>
    <name evidence="6" type="ORF">FNH05_18170</name>
</gene>
<dbReference type="CDD" id="cd01189">
    <property type="entry name" value="INT_ICEBs1_C_like"/>
    <property type="match status" value="1"/>
</dbReference>
<dbReference type="PROSITE" id="PS51898">
    <property type="entry name" value="TYR_RECOMBINASE"/>
    <property type="match status" value="1"/>
</dbReference>
<reference evidence="6 7" key="1">
    <citation type="submission" date="2019-07" db="EMBL/GenBank/DDBJ databases">
        <authorList>
            <person name="Duangmal K."/>
            <person name="Teo W.F.A."/>
        </authorList>
    </citation>
    <scope>NUCLEOTIDE SEQUENCE [LARGE SCALE GENOMIC DNA]</scope>
    <source>
        <strain evidence="6 7">TBRC 6029</strain>
    </source>
</reference>
<name>A0A558CH61_9PSEU</name>
<dbReference type="GO" id="GO:0003677">
    <property type="term" value="F:DNA binding"/>
    <property type="evidence" value="ECO:0007669"/>
    <property type="project" value="UniProtKB-UniRule"/>
</dbReference>
<feature type="domain" description="Tyr recombinase" evidence="4">
    <location>
        <begin position="195"/>
        <end position="392"/>
    </location>
</feature>
<comment type="caution">
    <text evidence="6">The sequence shown here is derived from an EMBL/GenBank/DDBJ whole genome shotgun (WGS) entry which is preliminary data.</text>
</comment>
<dbReference type="InterPro" id="IPR028259">
    <property type="entry name" value="AP2-like_int_N"/>
</dbReference>